<organism evidence="3 4">
    <name type="scientific">Dactylosporangium roseum</name>
    <dbReference type="NCBI Taxonomy" id="47989"/>
    <lineage>
        <taxon>Bacteria</taxon>
        <taxon>Bacillati</taxon>
        <taxon>Actinomycetota</taxon>
        <taxon>Actinomycetes</taxon>
        <taxon>Micromonosporales</taxon>
        <taxon>Micromonosporaceae</taxon>
        <taxon>Dactylosporangium</taxon>
    </lineage>
</organism>
<keyword evidence="2" id="KW-0812">Transmembrane</keyword>
<feature type="region of interest" description="Disordered" evidence="1">
    <location>
        <begin position="157"/>
        <end position="730"/>
    </location>
</feature>
<keyword evidence="4" id="KW-1185">Reference proteome</keyword>
<feature type="compositionally biased region" description="Low complexity" evidence="1">
    <location>
        <begin position="328"/>
        <end position="347"/>
    </location>
</feature>
<sequence length="730" mass="70435">MRHVGSLIAGMFIAPIAWLLIAVGQQKSAKTVEGWIERGAFDSVDLLAPAAYLLGAGLLIGLIATLRISPVGPIVAGLALLATYVSLFIDPLSTMSSLPDDLKVGGLTVDLRVPIANGTTAVLGLALLIAAASVKRWRTWPTVVEVPAEPAGPVDIHEYPLGHGPKPVPQVGARPPYATAPDQTAALPAGATSILPGPPVPSSGAPAGAGSGPGTAGSAGTGPAGDFGAGGGFRAAAAGSGFGRPTDETQPVSAPPPPFQQPSPVGAPHAQVSSPPSVSSAPPASAPPVASAPPAAQPAVAPGSPPGPFPPTPPGMPPRPVSTERFTPPGAAHGQPAAGQAGGAQPMPGAPPVASAPPASGPSAGVPGAPAWLTPGSAAAEPAGPQAGSGSAAGIGQQDQPVAGGRPVSGVPGTPWTGAPAGMPGAGQGTAGPGGSASEDATAPLPTRPPTVPMSPPPPYGGGHPPIDARLAALGSGAPVSGQPAAVPPAPQPAPAAPAAQPTVAPPTAQPATAPPGAPPSPRPVSAPPVAPSSPQPGAAPLGSGATAGLGGVESPALGYSRSAAAQRPDAATDGDEATQVLGDDGTTAAGLPSRAARGPVADAPSILDGPPFDGFTPIRRGVPDEETEAFHPGRQAPVPSRPRQATPGEIGELPTVDVDADEATTRLDPDATVNLGFGPHSADATTRIVTGPQGSAAGEATGNSADAEGERREEAPPASPWAAPPRDRG</sequence>
<feature type="compositionally biased region" description="Pro residues" evidence="1">
    <location>
        <begin position="446"/>
        <end position="460"/>
    </location>
</feature>
<dbReference type="RefSeq" id="WP_260725241.1">
    <property type="nucleotide sequence ID" value="NZ_BAAABS010000051.1"/>
</dbReference>
<reference evidence="3" key="1">
    <citation type="submission" date="2021-04" db="EMBL/GenBank/DDBJ databases">
        <title>Biosynthetic gene clusters of Dactylosporangioum roseum.</title>
        <authorList>
            <person name="Hartkoorn R.C."/>
            <person name="Beaudoing E."/>
            <person name="Hot D."/>
            <person name="Moureu S."/>
        </authorList>
    </citation>
    <scope>NUCLEOTIDE SEQUENCE</scope>
    <source>
        <strain evidence="3">NRRL B-16295</strain>
    </source>
</reference>
<keyword evidence="2" id="KW-1133">Transmembrane helix</keyword>
<name>A0ABY5Z4C6_9ACTN</name>
<feature type="compositionally biased region" description="Pro residues" evidence="1">
    <location>
        <begin position="303"/>
        <end position="320"/>
    </location>
</feature>
<keyword evidence="2" id="KW-0472">Membrane</keyword>
<proteinExistence type="predicted"/>
<evidence type="ECO:0000313" key="4">
    <source>
        <dbReference type="Proteomes" id="UP001058271"/>
    </source>
</evidence>
<feature type="compositionally biased region" description="Gly residues" evidence="1">
    <location>
        <begin position="207"/>
        <end position="233"/>
    </location>
</feature>
<feature type="compositionally biased region" description="Low complexity" evidence="1">
    <location>
        <begin position="410"/>
        <end position="423"/>
    </location>
</feature>
<evidence type="ECO:0000256" key="1">
    <source>
        <dbReference type="SAM" id="MobiDB-lite"/>
    </source>
</evidence>
<accession>A0ABY5Z4C6</accession>
<evidence type="ECO:0000256" key="2">
    <source>
        <dbReference type="SAM" id="Phobius"/>
    </source>
</evidence>
<evidence type="ECO:0000313" key="3">
    <source>
        <dbReference type="EMBL" id="UWZ35895.1"/>
    </source>
</evidence>
<feature type="compositionally biased region" description="Low complexity" evidence="1">
    <location>
        <begin position="356"/>
        <end position="398"/>
    </location>
</feature>
<gene>
    <name evidence="3" type="ORF">Drose_33205</name>
</gene>
<feature type="compositionally biased region" description="Low complexity" evidence="1">
    <location>
        <begin position="262"/>
        <end position="302"/>
    </location>
</feature>
<feature type="transmembrane region" description="Helical" evidence="2">
    <location>
        <begin position="71"/>
        <end position="89"/>
    </location>
</feature>
<feature type="compositionally biased region" description="Pro residues" evidence="1">
    <location>
        <begin position="504"/>
        <end position="535"/>
    </location>
</feature>
<feature type="transmembrane region" description="Helical" evidence="2">
    <location>
        <begin position="7"/>
        <end position="26"/>
    </location>
</feature>
<feature type="transmembrane region" description="Helical" evidence="2">
    <location>
        <begin position="46"/>
        <end position="64"/>
    </location>
</feature>
<dbReference type="EMBL" id="CP073721">
    <property type="protein sequence ID" value="UWZ35895.1"/>
    <property type="molecule type" value="Genomic_DNA"/>
</dbReference>
<feature type="compositionally biased region" description="Gly residues" evidence="1">
    <location>
        <begin position="424"/>
        <end position="435"/>
    </location>
</feature>
<feature type="compositionally biased region" description="Pro residues" evidence="1">
    <location>
        <begin position="486"/>
        <end position="496"/>
    </location>
</feature>
<dbReference type="Proteomes" id="UP001058271">
    <property type="component" value="Chromosome"/>
</dbReference>
<protein>
    <submittedName>
        <fullName evidence="3">Uncharacterized protein</fullName>
    </submittedName>
</protein>